<dbReference type="EMBL" id="JAUHGG010000003">
    <property type="protein sequence ID" value="MDS1820755.1"/>
    <property type="molecule type" value="Genomic_DNA"/>
</dbReference>
<evidence type="ECO:0000256" key="1">
    <source>
        <dbReference type="SAM" id="Phobius"/>
    </source>
</evidence>
<proteinExistence type="predicted"/>
<reference evidence="2" key="1">
    <citation type="submission" date="2023-06" db="EMBL/GenBank/DDBJ databases">
        <title>Genomic Diversity of Vibrio spp. and Metagenomic Analysis of Pathogens in Florida Gulf Coastal Waters Following Hurricane Ian.</title>
        <authorList>
            <person name="Brumfield K.D."/>
        </authorList>
    </citation>
    <scope>NUCLEOTIDE SEQUENCE</scope>
    <source>
        <strain evidence="2">WBS2B-138</strain>
    </source>
</reference>
<feature type="transmembrane region" description="Helical" evidence="1">
    <location>
        <begin position="41"/>
        <end position="64"/>
    </location>
</feature>
<dbReference type="Proteomes" id="UP001253193">
    <property type="component" value="Unassembled WGS sequence"/>
</dbReference>
<feature type="transmembrane region" description="Helical" evidence="1">
    <location>
        <begin position="12"/>
        <end position="29"/>
    </location>
</feature>
<evidence type="ECO:0000313" key="3">
    <source>
        <dbReference type="Proteomes" id="UP001253193"/>
    </source>
</evidence>
<protein>
    <submittedName>
        <fullName evidence="2">Uncharacterized protein</fullName>
    </submittedName>
</protein>
<feature type="transmembrane region" description="Helical" evidence="1">
    <location>
        <begin position="103"/>
        <end position="129"/>
    </location>
</feature>
<keyword evidence="1" id="KW-0472">Membrane</keyword>
<dbReference type="RefSeq" id="WP_311019532.1">
    <property type="nucleotide sequence ID" value="NZ_JAUHGG010000003.1"/>
</dbReference>
<name>A0AAW8Q0E6_VIBPH</name>
<comment type="caution">
    <text evidence="2">The sequence shown here is derived from an EMBL/GenBank/DDBJ whole genome shotgun (WGS) entry which is preliminary data.</text>
</comment>
<accession>A0AAW8Q0E6</accession>
<sequence>MIDVFDTFSLLILGFGVMWAFIFGLVVYMRHNGGKPFFDDCCLFAAAWIVGGIAILWFLLIPLLSYSNAVTDGAFAYEEIVYGKLPFELLAGLSHEFGAGKKAIVVILFFTAIPWTFLPILSSLVLGGLGKKVFDEGKETITSGSSVSKYKFVEYANVVLGTMIVSVAVFAYAQGLSKESGYAYYRTELNINSDVAYFLQENCDKGVSVTIDSGTMKCRNNTLIDSYPIYLSPSVKDFKLEIILGGDIGKAKVFYAIEKDKTPPALTPEEMHVVSVEYLRVMTEALRSNYPSYFSDNNHKRVWADLKV</sequence>
<organism evidence="2 3">
    <name type="scientific">Vibrio parahaemolyticus</name>
    <dbReference type="NCBI Taxonomy" id="670"/>
    <lineage>
        <taxon>Bacteria</taxon>
        <taxon>Pseudomonadati</taxon>
        <taxon>Pseudomonadota</taxon>
        <taxon>Gammaproteobacteria</taxon>
        <taxon>Vibrionales</taxon>
        <taxon>Vibrionaceae</taxon>
        <taxon>Vibrio</taxon>
    </lineage>
</organism>
<keyword evidence="1" id="KW-0812">Transmembrane</keyword>
<evidence type="ECO:0000313" key="2">
    <source>
        <dbReference type="EMBL" id="MDS1820755.1"/>
    </source>
</evidence>
<keyword evidence="1" id="KW-1133">Transmembrane helix</keyword>
<feature type="transmembrane region" description="Helical" evidence="1">
    <location>
        <begin position="155"/>
        <end position="173"/>
    </location>
</feature>
<dbReference type="AlphaFoldDB" id="A0AAW8Q0E6"/>
<gene>
    <name evidence="2" type="ORF">QX249_08795</name>
</gene>